<evidence type="ECO:0000256" key="1">
    <source>
        <dbReference type="SAM" id="Phobius"/>
    </source>
</evidence>
<proteinExistence type="predicted"/>
<keyword evidence="1" id="KW-0812">Transmembrane</keyword>
<accession>S8F3V6</accession>
<name>S8F3V6_FOMSC</name>
<dbReference type="HOGENOM" id="CLU_1393166_0_0_1"/>
<gene>
    <name evidence="2" type="ORF">FOMPIDRAFT_95137</name>
</gene>
<sequence>MSRPYNIFQLSVEGSQIAVGGDGGVVRLFDSLTGQVSQTLRHVSDGPVQVVAAGRDASGLVIVTATSALDVPNSAEVWTEKKKPGVFVPEATTAPRRVPCLYIAIVVLLILHAIIVVEILIGEDRVAGIARVLYKPAGSAKSGTSPSITTVVTVTTSVHSAPTSWTQPDARGLLSATTTVATYYYDQVTAQLYPDY</sequence>
<dbReference type="Gene3D" id="2.130.10.10">
    <property type="entry name" value="YVTN repeat-like/Quinoprotein amine dehydrogenase"/>
    <property type="match status" value="1"/>
</dbReference>
<evidence type="ECO:0000313" key="2">
    <source>
        <dbReference type="EMBL" id="EPS96440.1"/>
    </source>
</evidence>
<dbReference type="SUPFAM" id="SSF50998">
    <property type="entry name" value="Quinoprotein alcohol dehydrogenase-like"/>
    <property type="match status" value="1"/>
</dbReference>
<feature type="transmembrane region" description="Helical" evidence="1">
    <location>
        <begin position="101"/>
        <end position="121"/>
    </location>
</feature>
<dbReference type="InterPro" id="IPR015943">
    <property type="entry name" value="WD40/YVTN_repeat-like_dom_sf"/>
</dbReference>
<evidence type="ECO:0000313" key="3">
    <source>
        <dbReference type="Proteomes" id="UP000015241"/>
    </source>
</evidence>
<protein>
    <submittedName>
        <fullName evidence="2">Uncharacterized protein</fullName>
    </submittedName>
</protein>
<keyword evidence="1" id="KW-1133">Transmembrane helix</keyword>
<organism evidence="2 3">
    <name type="scientific">Fomitopsis schrenkii</name>
    <name type="common">Brown rot fungus</name>
    <dbReference type="NCBI Taxonomy" id="2126942"/>
    <lineage>
        <taxon>Eukaryota</taxon>
        <taxon>Fungi</taxon>
        <taxon>Dikarya</taxon>
        <taxon>Basidiomycota</taxon>
        <taxon>Agaricomycotina</taxon>
        <taxon>Agaricomycetes</taxon>
        <taxon>Polyporales</taxon>
        <taxon>Fomitopsis</taxon>
    </lineage>
</organism>
<reference evidence="2 3" key="1">
    <citation type="journal article" date="2012" name="Science">
        <title>The Paleozoic origin of enzymatic lignin decomposition reconstructed from 31 fungal genomes.</title>
        <authorList>
            <person name="Floudas D."/>
            <person name="Binder M."/>
            <person name="Riley R."/>
            <person name="Barry K."/>
            <person name="Blanchette R.A."/>
            <person name="Henrissat B."/>
            <person name="Martinez A.T."/>
            <person name="Otillar R."/>
            <person name="Spatafora J.W."/>
            <person name="Yadav J.S."/>
            <person name="Aerts A."/>
            <person name="Benoit I."/>
            <person name="Boyd A."/>
            <person name="Carlson A."/>
            <person name="Copeland A."/>
            <person name="Coutinho P.M."/>
            <person name="de Vries R.P."/>
            <person name="Ferreira P."/>
            <person name="Findley K."/>
            <person name="Foster B."/>
            <person name="Gaskell J."/>
            <person name="Glotzer D."/>
            <person name="Gorecki P."/>
            <person name="Heitman J."/>
            <person name="Hesse C."/>
            <person name="Hori C."/>
            <person name="Igarashi K."/>
            <person name="Jurgens J.A."/>
            <person name="Kallen N."/>
            <person name="Kersten P."/>
            <person name="Kohler A."/>
            <person name="Kuees U."/>
            <person name="Kumar T.K.A."/>
            <person name="Kuo A."/>
            <person name="LaButti K."/>
            <person name="Larrondo L.F."/>
            <person name="Lindquist E."/>
            <person name="Ling A."/>
            <person name="Lombard V."/>
            <person name="Lucas S."/>
            <person name="Lundell T."/>
            <person name="Martin R."/>
            <person name="McLaughlin D.J."/>
            <person name="Morgenstern I."/>
            <person name="Morin E."/>
            <person name="Murat C."/>
            <person name="Nagy L.G."/>
            <person name="Nolan M."/>
            <person name="Ohm R.A."/>
            <person name="Patyshakuliyeva A."/>
            <person name="Rokas A."/>
            <person name="Ruiz-Duenas F.J."/>
            <person name="Sabat G."/>
            <person name="Salamov A."/>
            <person name="Samejima M."/>
            <person name="Schmutz J."/>
            <person name="Slot J.C."/>
            <person name="St John F."/>
            <person name="Stenlid J."/>
            <person name="Sun H."/>
            <person name="Sun S."/>
            <person name="Syed K."/>
            <person name="Tsang A."/>
            <person name="Wiebenga A."/>
            <person name="Young D."/>
            <person name="Pisabarro A."/>
            <person name="Eastwood D.C."/>
            <person name="Martin F."/>
            <person name="Cullen D."/>
            <person name="Grigoriev I.V."/>
            <person name="Hibbett D.S."/>
        </authorList>
    </citation>
    <scope>NUCLEOTIDE SEQUENCE</scope>
    <source>
        <strain evidence="3">FP-58527</strain>
    </source>
</reference>
<keyword evidence="1" id="KW-0472">Membrane</keyword>
<feature type="non-terminal residue" evidence="2">
    <location>
        <position position="196"/>
    </location>
</feature>
<dbReference type="InParanoid" id="S8F3V6"/>
<dbReference type="InterPro" id="IPR011047">
    <property type="entry name" value="Quinoprotein_ADH-like_sf"/>
</dbReference>
<dbReference type="Proteomes" id="UP000015241">
    <property type="component" value="Unassembled WGS sequence"/>
</dbReference>
<dbReference type="AlphaFoldDB" id="S8F3V6"/>
<dbReference type="EMBL" id="KE504188">
    <property type="protein sequence ID" value="EPS96440.1"/>
    <property type="molecule type" value="Genomic_DNA"/>
</dbReference>
<keyword evidence="3" id="KW-1185">Reference proteome</keyword>